<proteinExistence type="predicted"/>
<feature type="domain" description="HTH LytTR-type" evidence="3">
    <location>
        <begin position="144"/>
        <end position="247"/>
    </location>
</feature>
<evidence type="ECO:0000256" key="1">
    <source>
        <dbReference type="PROSITE-ProRule" id="PRU00169"/>
    </source>
</evidence>
<comment type="caution">
    <text evidence="4">The sequence shown here is derived from an EMBL/GenBank/DDBJ whole genome shotgun (WGS) entry which is preliminary data.</text>
</comment>
<organism evidence="4 5">
    <name type="scientific">Aquimarina rubra</name>
    <dbReference type="NCBI Taxonomy" id="1920033"/>
    <lineage>
        <taxon>Bacteria</taxon>
        <taxon>Pseudomonadati</taxon>
        <taxon>Bacteroidota</taxon>
        <taxon>Flavobacteriia</taxon>
        <taxon>Flavobacteriales</taxon>
        <taxon>Flavobacteriaceae</taxon>
        <taxon>Aquimarina</taxon>
    </lineage>
</organism>
<dbReference type="Pfam" id="PF00072">
    <property type="entry name" value="Response_reg"/>
    <property type="match status" value="1"/>
</dbReference>
<dbReference type="RefSeq" id="WP_378289602.1">
    <property type="nucleotide sequence ID" value="NZ_JBHULE010000002.1"/>
</dbReference>
<sequence length="247" mass="29028">MEEEITSILVDDEINARENLRFLLANFCKNVNVLAEATNVDEALEQIRKYRPQVVFLDIEMPQKNGFQLFESFDQIDFQVIFITAHDSYAIKAFQVAAIDYLLKPVEIQLLQNAVKKAQNYLQQDTIDNRVQLLNENKKKINKIAVPYKSDYAIISVQDILYIQADRMYSIIYTNQQKKYTVAKKLHYYEELLQEEGTFIRVHRSWIVNSDKIKYYSRKERSVQLLDDTDIPVSKGYKLAFEAIFES</sequence>
<evidence type="ECO:0000259" key="3">
    <source>
        <dbReference type="PROSITE" id="PS50930"/>
    </source>
</evidence>
<dbReference type="SUPFAM" id="SSF52172">
    <property type="entry name" value="CheY-like"/>
    <property type="match status" value="1"/>
</dbReference>
<dbReference type="PANTHER" id="PTHR37299:SF1">
    <property type="entry name" value="STAGE 0 SPORULATION PROTEIN A HOMOLOG"/>
    <property type="match status" value="1"/>
</dbReference>
<feature type="domain" description="Response regulatory" evidence="2">
    <location>
        <begin position="6"/>
        <end position="119"/>
    </location>
</feature>
<evidence type="ECO:0000313" key="5">
    <source>
        <dbReference type="Proteomes" id="UP001597319"/>
    </source>
</evidence>
<dbReference type="PANTHER" id="PTHR37299">
    <property type="entry name" value="TRANSCRIPTIONAL REGULATOR-RELATED"/>
    <property type="match status" value="1"/>
</dbReference>
<keyword evidence="5" id="KW-1185">Reference proteome</keyword>
<dbReference type="Gene3D" id="2.40.50.1020">
    <property type="entry name" value="LytTr DNA-binding domain"/>
    <property type="match status" value="1"/>
</dbReference>
<dbReference type="InterPro" id="IPR001789">
    <property type="entry name" value="Sig_transdc_resp-reg_receiver"/>
</dbReference>
<name>A0ABW5LC36_9FLAO</name>
<dbReference type="SMART" id="SM00448">
    <property type="entry name" value="REC"/>
    <property type="match status" value="1"/>
</dbReference>
<accession>A0ABW5LC36</accession>
<dbReference type="EMBL" id="JBHULE010000002">
    <property type="protein sequence ID" value="MFD2561686.1"/>
    <property type="molecule type" value="Genomic_DNA"/>
</dbReference>
<feature type="modified residue" description="4-aspartylphosphate" evidence="1">
    <location>
        <position position="58"/>
    </location>
</feature>
<dbReference type="InterPro" id="IPR011006">
    <property type="entry name" value="CheY-like_superfamily"/>
</dbReference>
<dbReference type="Gene3D" id="3.40.50.2300">
    <property type="match status" value="1"/>
</dbReference>
<dbReference type="InterPro" id="IPR007492">
    <property type="entry name" value="LytTR_DNA-bd_dom"/>
</dbReference>
<dbReference type="SMART" id="SM00850">
    <property type="entry name" value="LytTR"/>
    <property type="match status" value="1"/>
</dbReference>
<dbReference type="Proteomes" id="UP001597319">
    <property type="component" value="Unassembled WGS sequence"/>
</dbReference>
<protein>
    <submittedName>
        <fullName evidence="4">LytR/AlgR family response regulator transcription factor</fullName>
    </submittedName>
</protein>
<dbReference type="InterPro" id="IPR046947">
    <property type="entry name" value="LytR-like"/>
</dbReference>
<dbReference type="PROSITE" id="PS50110">
    <property type="entry name" value="RESPONSE_REGULATORY"/>
    <property type="match status" value="1"/>
</dbReference>
<evidence type="ECO:0000313" key="4">
    <source>
        <dbReference type="EMBL" id="MFD2561686.1"/>
    </source>
</evidence>
<keyword evidence="1" id="KW-0597">Phosphoprotein</keyword>
<dbReference type="PROSITE" id="PS50930">
    <property type="entry name" value="HTH_LYTTR"/>
    <property type="match status" value="1"/>
</dbReference>
<dbReference type="Pfam" id="PF04397">
    <property type="entry name" value="LytTR"/>
    <property type="match status" value="1"/>
</dbReference>
<gene>
    <name evidence="4" type="ORF">ACFSR1_03320</name>
</gene>
<evidence type="ECO:0000259" key="2">
    <source>
        <dbReference type="PROSITE" id="PS50110"/>
    </source>
</evidence>
<reference evidence="5" key="1">
    <citation type="journal article" date="2019" name="Int. J. Syst. Evol. Microbiol.">
        <title>The Global Catalogue of Microorganisms (GCM) 10K type strain sequencing project: providing services to taxonomists for standard genome sequencing and annotation.</title>
        <authorList>
            <consortium name="The Broad Institute Genomics Platform"/>
            <consortium name="The Broad Institute Genome Sequencing Center for Infectious Disease"/>
            <person name="Wu L."/>
            <person name="Ma J."/>
        </authorList>
    </citation>
    <scope>NUCLEOTIDE SEQUENCE [LARGE SCALE GENOMIC DNA]</scope>
    <source>
        <strain evidence="5">KCTC 52274</strain>
    </source>
</reference>